<gene>
    <name evidence="3" type="ORF">BUFA31_15410</name>
</gene>
<keyword evidence="3" id="KW-0808">Transferase</keyword>
<dbReference type="SUPFAM" id="SSF55874">
    <property type="entry name" value="ATPase domain of HSP90 chaperone/DNA topoisomerase II/histidine kinase"/>
    <property type="match status" value="1"/>
</dbReference>
<dbReference type="InterPro" id="IPR032834">
    <property type="entry name" value="NatK-like_C"/>
</dbReference>
<dbReference type="PANTHER" id="PTHR40448">
    <property type="entry name" value="TWO-COMPONENT SENSOR HISTIDINE KINASE"/>
    <property type="match status" value="1"/>
</dbReference>
<dbReference type="CDD" id="cd16935">
    <property type="entry name" value="HATPase_AgrC-ComD-like"/>
    <property type="match status" value="1"/>
</dbReference>
<dbReference type="GO" id="GO:0016301">
    <property type="term" value="F:kinase activity"/>
    <property type="evidence" value="ECO:0007669"/>
    <property type="project" value="UniProtKB-KW"/>
</dbReference>
<feature type="domain" description="Sensor histidine kinase NatK-like C-terminal" evidence="2">
    <location>
        <begin position="325"/>
        <end position="419"/>
    </location>
</feature>
<evidence type="ECO:0000256" key="1">
    <source>
        <dbReference type="SAM" id="Phobius"/>
    </source>
</evidence>
<reference evidence="3 4" key="1">
    <citation type="submission" date="2020-06" db="EMBL/GenBank/DDBJ databases">
        <title>Characterization of fructooligosaccharide metabolism and fructooligosaccharide-degrading enzymes in human commensal butyrate producers.</title>
        <authorList>
            <person name="Tanno H."/>
            <person name="Fujii T."/>
            <person name="Hirano K."/>
            <person name="Maeno S."/>
            <person name="Tonozuka T."/>
            <person name="Sakamoto M."/>
            <person name="Ohkuma M."/>
            <person name="Tochio T."/>
            <person name="Endo A."/>
        </authorList>
    </citation>
    <scope>NUCLEOTIDE SEQUENCE [LARGE SCALE GENOMIC DNA]</scope>
    <source>
        <strain evidence="3 4">JCM 31056</strain>
    </source>
</reference>
<evidence type="ECO:0000313" key="4">
    <source>
        <dbReference type="Proteomes" id="UP000620147"/>
    </source>
</evidence>
<keyword evidence="4" id="KW-1185">Reference proteome</keyword>
<dbReference type="InterPro" id="IPR036890">
    <property type="entry name" value="HATPase_C_sf"/>
</dbReference>
<sequence>MTLLIEALSGVLDTFLLYLFASGFYSKYRSTKYKGHLYLLVGIFIIVMSCIHMPGILRIVLSWSIISVSTYAIFESTVRKALLTSTAFITLSVLVDVICEYPFYLSGISRTVILGQGLARCIFIIFAKLINLLLILFIVTLFGKKGLLDIPFTELLPLTTCQLVSVFICIVSLELVGTVSHFLLILLTLSIAGILYINIVFFVYMRSIRTNYENEQQRRLAEQQLETQLSYYEQMKSANEQTRSLWHDIKKQLTAVTALVKDSDVSQAELYLETITKSFNSLSKIVDVDHPVINAILNDALGKSSLAGITLKIDVFVSPQLALSPLVLSVILGNTLDNAIRACSGVSADTPKIVSLTLRQKDSILYYRISNPYDPEFSSKKREGIHGYGLKNVSSTVEQIGGTMQINQENNQYTVEIILNL</sequence>
<evidence type="ECO:0000313" key="3">
    <source>
        <dbReference type="EMBL" id="GFO88377.1"/>
    </source>
</evidence>
<feature type="transmembrane region" description="Helical" evidence="1">
    <location>
        <begin position="182"/>
        <end position="204"/>
    </location>
</feature>
<protein>
    <submittedName>
        <fullName evidence="3">Sensor histidine kinase</fullName>
    </submittedName>
</protein>
<feature type="transmembrane region" description="Helical" evidence="1">
    <location>
        <begin position="155"/>
        <end position="176"/>
    </location>
</feature>
<dbReference type="PANTHER" id="PTHR40448:SF1">
    <property type="entry name" value="TWO-COMPONENT SENSOR HISTIDINE KINASE"/>
    <property type="match status" value="1"/>
</dbReference>
<evidence type="ECO:0000259" key="2">
    <source>
        <dbReference type="Pfam" id="PF14501"/>
    </source>
</evidence>
<dbReference type="Proteomes" id="UP000620147">
    <property type="component" value="Unassembled WGS sequence"/>
</dbReference>
<keyword evidence="1" id="KW-0812">Transmembrane</keyword>
<name>A0ABQ1E084_9FIRM</name>
<keyword evidence="1" id="KW-1133">Transmembrane helix</keyword>
<feature type="transmembrane region" description="Helical" evidence="1">
    <location>
        <begin position="82"/>
        <end position="105"/>
    </location>
</feature>
<dbReference type="Pfam" id="PF14501">
    <property type="entry name" value="HATPase_c_5"/>
    <property type="match status" value="1"/>
</dbReference>
<feature type="transmembrane region" description="Helical" evidence="1">
    <location>
        <begin position="37"/>
        <end position="61"/>
    </location>
</feature>
<keyword evidence="3" id="KW-0418">Kinase</keyword>
<feature type="transmembrane region" description="Helical" evidence="1">
    <location>
        <begin position="117"/>
        <end position="143"/>
    </location>
</feature>
<keyword evidence="1" id="KW-0472">Membrane</keyword>
<organism evidence="3 4">
    <name type="scientific">Butyricicoccus faecihominis</name>
    <dbReference type="NCBI Taxonomy" id="1712515"/>
    <lineage>
        <taxon>Bacteria</taxon>
        <taxon>Bacillati</taxon>
        <taxon>Bacillota</taxon>
        <taxon>Clostridia</taxon>
        <taxon>Eubacteriales</taxon>
        <taxon>Butyricicoccaceae</taxon>
        <taxon>Butyricicoccus</taxon>
    </lineage>
</organism>
<proteinExistence type="predicted"/>
<accession>A0ABQ1E084</accession>
<dbReference type="RefSeq" id="WP_118667911.1">
    <property type="nucleotide sequence ID" value="NZ_BLYJ01000017.1"/>
</dbReference>
<feature type="transmembrane region" description="Helical" evidence="1">
    <location>
        <begin position="7"/>
        <end position="25"/>
    </location>
</feature>
<dbReference type="EMBL" id="BLYJ01000017">
    <property type="protein sequence ID" value="GFO88377.1"/>
    <property type="molecule type" value="Genomic_DNA"/>
</dbReference>
<comment type="caution">
    <text evidence="3">The sequence shown here is derived from an EMBL/GenBank/DDBJ whole genome shotgun (WGS) entry which is preliminary data.</text>
</comment>
<dbReference type="Gene3D" id="3.30.565.10">
    <property type="entry name" value="Histidine kinase-like ATPase, C-terminal domain"/>
    <property type="match status" value="1"/>
</dbReference>